<dbReference type="AlphaFoldDB" id="A0A235B2T0"/>
<evidence type="ECO:0000313" key="1">
    <source>
        <dbReference type="EMBL" id="OYD06269.1"/>
    </source>
</evidence>
<accession>A0A235B2T0</accession>
<reference evidence="1 2" key="1">
    <citation type="submission" date="2017-07" db="EMBL/GenBank/DDBJ databases">
        <title>The genome sequence of Paludifilum halophilum highlights mechanisms for microbial adaptation to high salt environemnts.</title>
        <authorList>
            <person name="Belbahri L."/>
        </authorList>
    </citation>
    <scope>NUCLEOTIDE SEQUENCE [LARGE SCALE GENOMIC DNA]</scope>
    <source>
        <strain evidence="1 2">DSM 102817</strain>
    </source>
</reference>
<protein>
    <submittedName>
        <fullName evidence="1">Uncharacterized protein</fullName>
    </submittedName>
</protein>
<dbReference type="Proteomes" id="UP000215459">
    <property type="component" value="Unassembled WGS sequence"/>
</dbReference>
<dbReference type="OrthoDB" id="9920797at2"/>
<proteinExistence type="predicted"/>
<dbReference type="EMBL" id="NOWF01000014">
    <property type="protein sequence ID" value="OYD06269.1"/>
    <property type="molecule type" value="Genomic_DNA"/>
</dbReference>
<organism evidence="1 2">
    <name type="scientific">Paludifilum halophilum</name>
    <dbReference type="NCBI Taxonomy" id="1642702"/>
    <lineage>
        <taxon>Bacteria</taxon>
        <taxon>Bacillati</taxon>
        <taxon>Bacillota</taxon>
        <taxon>Bacilli</taxon>
        <taxon>Bacillales</taxon>
        <taxon>Thermoactinomycetaceae</taxon>
        <taxon>Paludifilum</taxon>
    </lineage>
</organism>
<keyword evidence="2" id="KW-1185">Reference proteome</keyword>
<comment type="caution">
    <text evidence="1">The sequence shown here is derived from an EMBL/GenBank/DDBJ whole genome shotgun (WGS) entry which is preliminary data.</text>
</comment>
<gene>
    <name evidence="1" type="ORF">CHM34_17040</name>
</gene>
<evidence type="ECO:0000313" key="2">
    <source>
        <dbReference type="Proteomes" id="UP000215459"/>
    </source>
</evidence>
<dbReference type="RefSeq" id="WP_094265821.1">
    <property type="nucleotide sequence ID" value="NZ_NOWF01000014.1"/>
</dbReference>
<sequence length="95" mass="11499">MTNREQIVELLQSMQLNQTLTFPFTVNHTQIHIRRVMRAAEMYWVVEIPTRTNPYYSQDVQSTVDYLLQIRPLKQFKNPLKHFREETVFDTEFHA</sequence>
<name>A0A235B2T0_9BACL</name>